<evidence type="ECO:0000313" key="2">
    <source>
        <dbReference type="Proteomes" id="UP000821865"/>
    </source>
</evidence>
<evidence type="ECO:0000313" key="1">
    <source>
        <dbReference type="EMBL" id="KAH7978747.1"/>
    </source>
</evidence>
<dbReference type="EMBL" id="CM023470">
    <property type="protein sequence ID" value="KAH7978747.1"/>
    <property type="molecule type" value="Genomic_DNA"/>
</dbReference>
<protein>
    <submittedName>
        <fullName evidence="1">Uncharacterized protein</fullName>
    </submittedName>
</protein>
<gene>
    <name evidence="1" type="ORF">HPB49_006601</name>
</gene>
<proteinExistence type="predicted"/>
<name>A0ACB8DVV0_DERSI</name>
<reference evidence="1" key="1">
    <citation type="submission" date="2020-05" db="EMBL/GenBank/DDBJ databases">
        <title>Large-scale comparative analyses of tick genomes elucidate their genetic diversity and vector capacities.</title>
        <authorList>
            <person name="Jia N."/>
            <person name="Wang J."/>
            <person name="Shi W."/>
            <person name="Du L."/>
            <person name="Sun Y."/>
            <person name="Zhan W."/>
            <person name="Jiang J."/>
            <person name="Wang Q."/>
            <person name="Zhang B."/>
            <person name="Ji P."/>
            <person name="Sakyi L.B."/>
            <person name="Cui X."/>
            <person name="Yuan T."/>
            <person name="Jiang B."/>
            <person name="Yang W."/>
            <person name="Lam T.T.-Y."/>
            <person name="Chang Q."/>
            <person name="Ding S."/>
            <person name="Wang X."/>
            <person name="Zhu J."/>
            <person name="Ruan X."/>
            <person name="Zhao L."/>
            <person name="Wei J."/>
            <person name="Que T."/>
            <person name="Du C."/>
            <person name="Cheng J."/>
            <person name="Dai P."/>
            <person name="Han X."/>
            <person name="Huang E."/>
            <person name="Gao Y."/>
            <person name="Liu J."/>
            <person name="Shao H."/>
            <person name="Ye R."/>
            <person name="Li L."/>
            <person name="Wei W."/>
            <person name="Wang X."/>
            <person name="Wang C."/>
            <person name="Yang T."/>
            <person name="Huo Q."/>
            <person name="Li W."/>
            <person name="Guo W."/>
            <person name="Chen H."/>
            <person name="Zhou L."/>
            <person name="Ni X."/>
            <person name="Tian J."/>
            <person name="Zhou Y."/>
            <person name="Sheng Y."/>
            <person name="Liu T."/>
            <person name="Pan Y."/>
            <person name="Xia L."/>
            <person name="Li J."/>
            <person name="Zhao F."/>
            <person name="Cao W."/>
        </authorList>
    </citation>
    <scope>NUCLEOTIDE SEQUENCE</scope>
    <source>
        <strain evidence="1">Dsil-2018</strain>
    </source>
</reference>
<dbReference type="Proteomes" id="UP000821865">
    <property type="component" value="Chromosome 1"/>
</dbReference>
<organism evidence="1 2">
    <name type="scientific">Dermacentor silvarum</name>
    <name type="common">Tick</name>
    <dbReference type="NCBI Taxonomy" id="543639"/>
    <lineage>
        <taxon>Eukaryota</taxon>
        <taxon>Metazoa</taxon>
        <taxon>Ecdysozoa</taxon>
        <taxon>Arthropoda</taxon>
        <taxon>Chelicerata</taxon>
        <taxon>Arachnida</taxon>
        <taxon>Acari</taxon>
        <taxon>Parasitiformes</taxon>
        <taxon>Ixodida</taxon>
        <taxon>Ixodoidea</taxon>
        <taxon>Ixodidae</taxon>
        <taxon>Rhipicephalinae</taxon>
        <taxon>Dermacentor</taxon>
    </lineage>
</organism>
<comment type="caution">
    <text evidence="1">The sequence shown here is derived from an EMBL/GenBank/DDBJ whole genome shotgun (WGS) entry which is preliminary data.</text>
</comment>
<keyword evidence="2" id="KW-1185">Reference proteome</keyword>
<sequence length="631" mass="69829">MGQTLGAWPMRDYMETTQPTFSPFADLRPINSCFTGQPIDYRLPCTARNDHTCQIASHLSAWNEVFSYAAFDIRFEPGTSGQLCLVGLPACHPPPGGDNCIHGNSPDVRQTSALLHRLLRTHHCVSAITITSPFLTNIGVQLLSKGIVASQSLRKLQLHVREPTPLNELCAAISALDRLEELELDLFECPADLPLHLSALLSTTMSLKALRMADVPQVPVLGAEYICRALAANNTLRELSLHGSCIRKACRKAFRDFLRSSATLTTLSVTAWKRYSPCILNCVLRGVLENTTVTSLTLENFNFDDESAKLAAEVLSADRGLRVFRMAADWDIRPGIPQAIFDRWLVSIKENEAFEELLLPFSIWTPGKWVEFFAAISRAPRLGKVSFCSHVEHKLLQFICNEEEDRELVRICRALEESGAADKVKLGSWHFRSSLDALECRAFSEVALDCSDLLGSLVVLHRLPSLGHITSVVMPFKAFYTKLSSALAKYVGSTTSLRSLELTVNTGGEYSADRSAGWTVVLDSLSRNTSLKELSITFVGDVDDRHMEDLAGVVTLSRNIRKVFISGSTWVFVGKLSEMGVVDNYTLLDVALNDEDMSDPFSWFIVSDTTRRNCDLVARAALCANGSRSSR</sequence>
<accession>A0ACB8DVV0</accession>